<dbReference type="KEGG" id="cfus:CYFUS_005700"/>
<keyword evidence="1" id="KW-0732">Signal</keyword>
<feature type="signal peptide" evidence="1">
    <location>
        <begin position="1"/>
        <end position="29"/>
    </location>
</feature>
<feature type="chain" id="PRO_5011970391" description="Lipoprotein" evidence="1">
    <location>
        <begin position="30"/>
        <end position="136"/>
    </location>
</feature>
<dbReference type="PROSITE" id="PS51257">
    <property type="entry name" value="PROKAR_LIPOPROTEIN"/>
    <property type="match status" value="1"/>
</dbReference>
<proteinExistence type="predicted"/>
<dbReference type="AlphaFoldDB" id="A0A250J9V7"/>
<sequence>MKNMKVIGSVNGFAWISLAISLAFSGCNAPDEAELETASPGISQESAAPEEGVDGHVKALAGVCRDGYKTGASCNSNVECGRYCASGPKANQSCASVSNCGSWCASGSKANQSCSFNSECPGSTCVGTTCVQATCS</sequence>
<organism evidence="2 3">
    <name type="scientific">Cystobacter fuscus</name>
    <dbReference type="NCBI Taxonomy" id="43"/>
    <lineage>
        <taxon>Bacteria</taxon>
        <taxon>Pseudomonadati</taxon>
        <taxon>Myxococcota</taxon>
        <taxon>Myxococcia</taxon>
        <taxon>Myxococcales</taxon>
        <taxon>Cystobacterineae</taxon>
        <taxon>Archangiaceae</taxon>
        <taxon>Cystobacter</taxon>
    </lineage>
</organism>
<evidence type="ECO:0000313" key="3">
    <source>
        <dbReference type="Proteomes" id="UP000217257"/>
    </source>
</evidence>
<gene>
    <name evidence="2" type="ORF">CYFUS_005700</name>
</gene>
<evidence type="ECO:0000256" key="1">
    <source>
        <dbReference type="SAM" id="SignalP"/>
    </source>
</evidence>
<accession>A0A250J9V7</accession>
<protein>
    <recommendedName>
        <fullName evidence="4">Lipoprotein</fullName>
    </recommendedName>
</protein>
<dbReference type="EMBL" id="CP022098">
    <property type="protein sequence ID" value="ATB40252.1"/>
    <property type="molecule type" value="Genomic_DNA"/>
</dbReference>
<evidence type="ECO:0000313" key="2">
    <source>
        <dbReference type="EMBL" id="ATB40252.1"/>
    </source>
</evidence>
<reference evidence="2 3" key="1">
    <citation type="submission" date="2017-06" db="EMBL/GenBank/DDBJ databases">
        <title>Sequencing and comparative analysis of myxobacterial genomes.</title>
        <authorList>
            <person name="Rupp O."/>
            <person name="Goesmann A."/>
            <person name="Sogaard-Andersen L."/>
        </authorList>
    </citation>
    <scope>NUCLEOTIDE SEQUENCE [LARGE SCALE GENOMIC DNA]</scope>
    <source>
        <strain evidence="2 3">DSM 52655</strain>
    </source>
</reference>
<name>A0A250J9V7_9BACT</name>
<dbReference type="Proteomes" id="UP000217257">
    <property type="component" value="Chromosome"/>
</dbReference>
<evidence type="ECO:0008006" key="4">
    <source>
        <dbReference type="Google" id="ProtNLM"/>
    </source>
</evidence>